<comment type="caution">
    <text evidence="1">The sequence shown here is derived from an EMBL/GenBank/DDBJ whole genome shotgun (WGS) entry which is preliminary data.</text>
</comment>
<organism evidence="1 2">
    <name type="scientific">Dentiscutata erythropus</name>
    <dbReference type="NCBI Taxonomy" id="1348616"/>
    <lineage>
        <taxon>Eukaryota</taxon>
        <taxon>Fungi</taxon>
        <taxon>Fungi incertae sedis</taxon>
        <taxon>Mucoromycota</taxon>
        <taxon>Glomeromycotina</taxon>
        <taxon>Glomeromycetes</taxon>
        <taxon>Diversisporales</taxon>
        <taxon>Gigasporaceae</taxon>
        <taxon>Dentiscutata</taxon>
    </lineage>
</organism>
<dbReference type="OrthoDB" id="2407512at2759"/>
<protein>
    <submittedName>
        <fullName evidence="1">27748_t:CDS:1</fullName>
    </submittedName>
</protein>
<sequence>MNPITVNPTVSQTEKPDAVNQCSIMYTVTGPGAPATGEDPYAASAFAIQDLISLSSLMGYVRCTKISYLPPYSPLGFLL</sequence>
<accession>A0A9N9N5C8</accession>
<evidence type="ECO:0000313" key="1">
    <source>
        <dbReference type="EMBL" id="CAG8702465.1"/>
    </source>
</evidence>
<keyword evidence="2" id="KW-1185">Reference proteome</keyword>
<name>A0A9N9N5C8_9GLOM</name>
<dbReference type="EMBL" id="CAJVPY010008924">
    <property type="protein sequence ID" value="CAG8702465.1"/>
    <property type="molecule type" value="Genomic_DNA"/>
</dbReference>
<proteinExistence type="predicted"/>
<dbReference type="AlphaFoldDB" id="A0A9N9N5C8"/>
<evidence type="ECO:0000313" key="2">
    <source>
        <dbReference type="Proteomes" id="UP000789405"/>
    </source>
</evidence>
<reference evidence="1" key="1">
    <citation type="submission" date="2021-06" db="EMBL/GenBank/DDBJ databases">
        <authorList>
            <person name="Kallberg Y."/>
            <person name="Tangrot J."/>
            <person name="Rosling A."/>
        </authorList>
    </citation>
    <scope>NUCLEOTIDE SEQUENCE</scope>
    <source>
        <strain evidence="1">MA453B</strain>
    </source>
</reference>
<gene>
    <name evidence="1" type="ORF">DERYTH_LOCUS13074</name>
</gene>
<dbReference type="Proteomes" id="UP000789405">
    <property type="component" value="Unassembled WGS sequence"/>
</dbReference>